<comment type="cofactor">
    <cofactor evidence="1 14">
        <name>heme</name>
        <dbReference type="ChEBI" id="CHEBI:30413"/>
    </cofactor>
</comment>
<keyword evidence="6 14" id="KW-0349">Heme</keyword>
<evidence type="ECO:0000256" key="1">
    <source>
        <dbReference type="ARBA" id="ARBA00001971"/>
    </source>
</evidence>
<organism evidence="16">
    <name type="scientific">Chironomus tentans</name>
    <name type="common">Midge</name>
    <name type="synonym">Camptochironomus tentans</name>
    <dbReference type="NCBI Taxonomy" id="7153"/>
    <lineage>
        <taxon>Eukaryota</taxon>
        <taxon>Metazoa</taxon>
        <taxon>Ecdysozoa</taxon>
        <taxon>Arthropoda</taxon>
        <taxon>Hexapoda</taxon>
        <taxon>Insecta</taxon>
        <taxon>Pterygota</taxon>
        <taxon>Neoptera</taxon>
        <taxon>Endopterygota</taxon>
        <taxon>Diptera</taxon>
        <taxon>Nematocera</taxon>
        <taxon>Chironomoidea</taxon>
        <taxon>Chironomidae</taxon>
        <taxon>Chironominae</taxon>
        <taxon>Chironomus</taxon>
    </lineage>
</organism>
<evidence type="ECO:0000256" key="13">
    <source>
        <dbReference type="ARBA" id="ARBA00023136"/>
    </source>
</evidence>
<dbReference type="InterPro" id="IPR050476">
    <property type="entry name" value="Insect_CytP450_Detox"/>
</dbReference>
<dbReference type="PRINTS" id="PR00463">
    <property type="entry name" value="EP450I"/>
</dbReference>
<dbReference type="GO" id="GO:0020037">
    <property type="term" value="F:heme binding"/>
    <property type="evidence" value="ECO:0007669"/>
    <property type="project" value="InterPro"/>
</dbReference>
<evidence type="ECO:0000256" key="9">
    <source>
        <dbReference type="ARBA" id="ARBA00022848"/>
    </source>
</evidence>
<dbReference type="GO" id="GO:0005506">
    <property type="term" value="F:iron ion binding"/>
    <property type="evidence" value="ECO:0007669"/>
    <property type="project" value="InterPro"/>
</dbReference>
<evidence type="ECO:0000256" key="10">
    <source>
        <dbReference type="ARBA" id="ARBA00023002"/>
    </source>
</evidence>
<dbReference type="InterPro" id="IPR002401">
    <property type="entry name" value="Cyt_P450_E_grp-I"/>
</dbReference>
<dbReference type="Pfam" id="PF00067">
    <property type="entry name" value="p450"/>
    <property type="match status" value="1"/>
</dbReference>
<keyword evidence="8" id="KW-0256">Endoplasmic reticulum</keyword>
<keyword evidence="13" id="KW-0472">Membrane</keyword>
<sequence>MIFIFLILAIVVLVYVYLTWNFDYWSKRGVPSPKAKILFGDLPNGLTRKKHIAYDIQAIYDDFKAKTPFVGIIQTRDPRLLILEPEVVKDVLIRKFNNFRNSEFTDMIDTEQDPLFAQNPFFLKDDEWKEKRAEITPAFTTNRLKALYPLIQDVSVRMVKYINDESKKSDPFDARELSAKFTTDVVSNCIFGVDAESFTKEKPEIREMGRKLLAPSATLFFKIFLVESFKFLKKFIKIQFMQAEVKEFFVNLMQQALKYREEKNVQREDFLDYIIQLRNKKHISELEMASHTISFFSDGFETSSIAISHALYELAKNKRVQDKLRDEVNKHCDDNGLLNFETLNDISYLDQVFHEALRLHPPAVITSRMCSETVDLEHDGKKVTVDKGMNVYIPIIHMHYDSEYFLEPKSFQPERFDDGVMKDYLDRCVFMPFGAGPRICLGMRFALLQSKAAIAAIVRNFEFSVNEKTQDNPLIIDPKEFLNIKIGGLWLNFKPLNEE</sequence>
<accession>A0A1W6R7I0</accession>
<dbReference type="EMBL" id="KX688006">
    <property type="protein sequence ID" value="ARO50438.1"/>
    <property type="molecule type" value="mRNA"/>
</dbReference>
<dbReference type="GO" id="GO:0016705">
    <property type="term" value="F:oxidoreductase activity, acting on paired donors, with incorporation or reduction of molecular oxygen"/>
    <property type="evidence" value="ECO:0007669"/>
    <property type="project" value="InterPro"/>
</dbReference>
<dbReference type="PRINTS" id="PR00385">
    <property type="entry name" value="P450"/>
</dbReference>
<protein>
    <submittedName>
        <fullName evidence="16">Cytochrome P450</fullName>
    </submittedName>
</protein>
<dbReference type="PROSITE" id="PS00086">
    <property type="entry name" value="CYTOCHROME_P450"/>
    <property type="match status" value="1"/>
</dbReference>
<evidence type="ECO:0000256" key="14">
    <source>
        <dbReference type="PIRSR" id="PIRSR602401-1"/>
    </source>
</evidence>
<evidence type="ECO:0000313" key="16">
    <source>
        <dbReference type="EMBL" id="ARO50438.1"/>
    </source>
</evidence>
<evidence type="ECO:0000256" key="8">
    <source>
        <dbReference type="ARBA" id="ARBA00022824"/>
    </source>
</evidence>
<dbReference type="GO" id="GO:0004497">
    <property type="term" value="F:monooxygenase activity"/>
    <property type="evidence" value="ECO:0007669"/>
    <property type="project" value="UniProtKB-KW"/>
</dbReference>
<comment type="function">
    <text evidence="2">May be involved in the metabolism of insect hormones and in the breakdown of synthetic insecticides.</text>
</comment>
<comment type="subcellular location">
    <subcellularLocation>
        <location evidence="4">Endoplasmic reticulum membrane</location>
        <topology evidence="4">Peripheral membrane protein</topology>
    </subcellularLocation>
    <subcellularLocation>
        <location evidence="3">Microsome membrane</location>
        <topology evidence="3">Peripheral membrane protein</topology>
    </subcellularLocation>
</comment>
<dbReference type="InterPro" id="IPR017972">
    <property type="entry name" value="Cyt_P450_CS"/>
</dbReference>
<keyword evidence="11 14" id="KW-0408">Iron</keyword>
<gene>
    <name evidence="16" type="primary">CYP6EU1</name>
</gene>
<evidence type="ECO:0000256" key="3">
    <source>
        <dbReference type="ARBA" id="ARBA00004174"/>
    </source>
</evidence>
<evidence type="ECO:0000256" key="5">
    <source>
        <dbReference type="ARBA" id="ARBA00010617"/>
    </source>
</evidence>
<keyword evidence="7 14" id="KW-0479">Metal-binding</keyword>
<dbReference type="AlphaFoldDB" id="A0A1W6R7I0"/>
<evidence type="ECO:0000256" key="12">
    <source>
        <dbReference type="ARBA" id="ARBA00023033"/>
    </source>
</evidence>
<proteinExistence type="evidence at transcript level"/>
<keyword evidence="9" id="KW-0492">Microsome</keyword>
<dbReference type="InterPro" id="IPR001128">
    <property type="entry name" value="Cyt_P450"/>
</dbReference>
<dbReference type="Gene3D" id="1.10.630.10">
    <property type="entry name" value="Cytochrome P450"/>
    <property type="match status" value="1"/>
</dbReference>
<keyword evidence="12 15" id="KW-0503">Monooxygenase</keyword>
<dbReference type="PANTHER" id="PTHR24292">
    <property type="entry name" value="CYTOCHROME P450"/>
    <property type="match status" value="1"/>
</dbReference>
<dbReference type="GO" id="GO:0005789">
    <property type="term" value="C:endoplasmic reticulum membrane"/>
    <property type="evidence" value="ECO:0007669"/>
    <property type="project" value="UniProtKB-SubCell"/>
</dbReference>
<dbReference type="SUPFAM" id="SSF48264">
    <property type="entry name" value="Cytochrome P450"/>
    <property type="match status" value="1"/>
</dbReference>
<dbReference type="PANTHER" id="PTHR24292:SF84">
    <property type="entry name" value="CYTOCHROME P450 28A5-RELATED"/>
    <property type="match status" value="1"/>
</dbReference>
<evidence type="ECO:0000256" key="6">
    <source>
        <dbReference type="ARBA" id="ARBA00022617"/>
    </source>
</evidence>
<evidence type="ECO:0000256" key="2">
    <source>
        <dbReference type="ARBA" id="ARBA00003690"/>
    </source>
</evidence>
<reference evidence="16" key="1">
    <citation type="submission" date="2016-08" db="EMBL/GenBank/DDBJ databases">
        <title>Identification and functional analysis of cytochrome P450 genes from the aquatic midge Chironomus tentans (Diptera: Chironomidae).</title>
        <authorList>
            <person name="Tang G."/>
            <person name="Li D."/>
            <person name="He Y."/>
            <person name="Zhu Y.-C."/>
            <person name="Zhang X."/>
            <person name="Yao J."/>
            <person name="Zhu K."/>
        </authorList>
    </citation>
    <scope>NUCLEOTIDE SEQUENCE</scope>
</reference>
<dbReference type="CDD" id="cd11056">
    <property type="entry name" value="CYP6-like"/>
    <property type="match status" value="1"/>
</dbReference>
<feature type="binding site" description="axial binding residue" evidence="14">
    <location>
        <position position="440"/>
    </location>
    <ligand>
        <name>heme</name>
        <dbReference type="ChEBI" id="CHEBI:30413"/>
    </ligand>
    <ligandPart>
        <name>Fe</name>
        <dbReference type="ChEBI" id="CHEBI:18248"/>
    </ligandPart>
</feature>
<name>A0A1W6R7I0_CHITE</name>
<evidence type="ECO:0000256" key="4">
    <source>
        <dbReference type="ARBA" id="ARBA00004406"/>
    </source>
</evidence>
<dbReference type="InterPro" id="IPR036396">
    <property type="entry name" value="Cyt_P450_sf"/>
</dbReference>
<evidence type="ECO:0000256" key="7">
    <source>
        <dbReference type="ARBA" id="ARBA00022723"/>
    </source>
</evidence>
<dbReference type="FunFam" id="1.10.630.10:FF:000042">
    <property type="entry name" value="Cytochrome P450"/>
    <property type="match status" value="1"/>
</dbReference>
<evidence type="ECO:0000256" key="15">
    <source>
        <dbReference type="RuleBase" id="RU000461"/>
    </source>
</evidence>
<keyword evidence="10 15" id="KW-0560">Oxidoreductase</keyword>
<evidence type="ECO:0000256" key="11">
    <source>
        <dbReference type="ARBA" id="ARBA00023004"/>
    </source>
</evidence>
<comment type="similarity">
    <text evidence="5 15">Belongs to the cytochrome P450 family.</text>
</comment>